<dbReference type="SUPFAM" id="SSF81301">
    <property type="entry name" value="Nucleotidyltransferase"/>
    <property type="match status" value="1"/>
</dbReference>
<dbReference type="GO" id="GO:0016740">
    <property type="term" value="F:transferase activity"/>
    <property type="evidence" value="ECO:0007669"/>
    <property type="project" value="UniProtKB-KW"/>
</dbReference>
<dbReference type="AlphaFoldDB" id="A0A4Y6UVS4"/>
<organism evidence="1 2">
    <name type="scientific">Saccharibacillus brassicae</name>
    <dbReference type="NCBI Taxonomy" id="2583377"/>
    <lineage>
        <taxon>Bacteria</taxon>
        <taxon>Bacillati</taxon>
        <taxon>Bacillota</taxon>
        <taxon>Bacilli</taxon>
        <taxon>Bacillales</taxon>
        <taxon>Paenibacillaceae</taxon>
        <taxon>Saccharibacillus</taxon>
    </lineage>
</organism>
<dbReference type="InterPro" id="IPR043519">
    <property type="entry name" value="NT_sf"/>
</dbReference>
<keyword evidence="2" id="KW-1185">Reference proteome</keyword>
<sequence>MRLEKVINRIEIQDEYKEFVEKYIDEILAEFGGQVHSLYMCGSVPKGTATPFKSDADFTLVCAKPEEIDYDKVSLIKDRLLAQYPFLTKIDTIVCSIDDVLHKPNEWGFWIKIICVCVHGPDLGEQVPPIVIAPAFILDLNTDTEAEVKRLHRLLAETDDPALKTRYIKGYAKRLIRALYSLVLEHTGVWEDDIVEMKNAIATYCEIDSAWVEELYACYLNPDVPVAEFLGLADQVYRYFEQALQTMAASRTASD</sequence>
<dbReference type="KEGG" id="saca:FFV09_05515"/>
<evidence type="ECO:0000313" key="1">
    <source>
        <dbReference type="EMBL" id="QDH20367.1"/>
    </source>
</evidence>
<proteinExistence type="predicted"/>
<dbReference type="RefSeq" id="WP_141446818.1">
    <property type="nucleotide sequence ID" value="NZ_CP041217.1"/>
</dbReference>
<dbReference type="Proteomes" id="UP000316968">
    <property type="component" value="Chromosome"/>
</dbReference>
<accession>A0A4Y6UVS4</accession>
<dbReference type="Gene3D" id="3.30.460.10">
    <property type="entry name" value="Beta Polymerase, domain 2"/>
    <property type="match status" value="1"/>
</dbReference>
<dbReference type="EMBL" id="CP041217">
    <property type="protein sequence ID" value="QDH20367.1"/>
    <property type="molecule type" value="Genomic_DNA"/>
</dbReference>
<gene>
    <name evidence="1" type="ORF">FFV09_05515</name>
</gene>
<keyword evidence="1" id="KW-0808">Transferase</keyword>
<evidence type="ECO:0000313" key="2">
    <source>
        <dbReference type="Proteomes" id="UP000316968"/>
    </source>
</evidence>
<dbReference type="OrthoDB" id="2351665at2"/>
<protein>
    <submittedName>
        <fullName evidence="1">Nucleotidyltransferase</fullName>
    </submittedName>
</protein>
<reference evidence="1 2" key="1">
    <citation type="submission" date="2019-06" db="EMBL/GenBank/DDBJ databases">
        <title>Saccharibacillus brassicae sp. nov., an endophytic bacterium isolated from Chinese cabbage seeds (Brassica pekinensis).</title>
        <authorList>
            <person name="Jiang L."/>
            <person name="Lee J."/>
            <person name="Kim S.W."/>
        </authorList>
    </citation>
    <scope>NUCLEOTIDE SEQUENCE [LARGE SCALE GENOMIC DNA]</scope>
    <source>
        <strain evidence="2">KCTC 43072 / ATSA2</strain>
    </source>
</reference>
<name>A0A4Y6UVS4_SACBS</name>